<dbReference type="EMBL" id="LKET01000045">
    <property type="protein sequence ID" value="KPU43006.1"/>
    <property type="molecule type" value="Genomic_DNA"/>
</dbReference>
<comment type="caution">
    <text evidence="2">The sequence shown here is derived from an EMBL/GenBank/DDBJ whole genome shotgun (WGS) entry which is preliminary data.</text>
</comment>
<dbReference type="AlphaFoldDB" id="A0A0P8WKW7"/>
<keyword evidence="3" id="KW-1185">Reference proteome</keyword>
<sequence>MSLVENIQQLCKKYNTTIPKLEKEMDFGKGAIYKWNTNSPSIDKLQKVADYFGVTIDYLLGRTKNPSHMEITNNLPDSIKGILLDNKLFADKRLTAEEIEKYTLLAFNSVSAYDFFVSLYKSDPDLFIDKNLLETINSDLLKQVKFKDLLPYLKKSNNSLLNNLNIELNTELIKQADLENIEDEDIRRIERARKKMPKQEREKMIKILELSFEEYFDDEDSE</sequence>
<reference evidence="2 3" key="1">
    <citation type="submission" date="2015-09" db="EMBL/GenBank/DDBJ databases">
        <title>Genome sequence of Oxobacter pfennigii DSM 3222.</title>
        <authorList>
            <person name="Poehlein A."/>
            <person name="Bengelsdorf F.R."/>
            <person name="Schiel-Bengelsdorf B."/>
            <person name="Duerre P."/>
            <person name="Daniel R."/>
        </authorList>
    </citation>
    <scope>NUCLEOTIDE SEQUENCE [LARGE SCALE GENOMIC DNA]</scope>
    <source>
        <strain evidence="2 3">DSM 3222</strain>
    </source>
</reference>
<dbReference type="SUPFAM" id="SSF47413">
    <property type="entry name" value="lambda repressor-like DNA-binding domains"/>
    <property type="match status" value="1"/>
</dbReference>
<proteinExistence type="predicted"/>
<dbReference type="InterPro" id="IPR010982">
    <property type="entry name" value="Lambda_DNA-bd_dom_sf"/>
</dbReference>
<organism evidence="2 3">
    <name type="scientific">Oxobacter pfennigii</name>
    <dbReference type="NCBI Taxonomy" id="36849"/>
    <lineage>
        <taxon>Bacteria</taxon>
        <taxon>Bacillati</taxon>
        <taxon>Bacillota</taxon>
        <taxon>Clostridia</taxon>
        <taxon>Eubacteriales</taxon>
        <taxon>Clostridiaceae</taxon>
        <taxon>Oxobacter</taxon>
    </lineage>
</organism>
<dbReference type="PATRIC" id="fig|36849.3.peg.3639"/>
<dbReference type="CDD" id="cd00093">
    <property type="entry name" value="HTH_XRE"/>
    <property type="match status" value="1"/>
</dbReference>
<evidence type="ECO:0000259" key="1">
    <source>
        <dbReference type="PROSITE" id="PS50943"/>
    </source>
</evidence>
<feature type="domain" description="HTH cro/C1-type" evidence="1">
    <location>
        <begin position="7"/>
        <end position="59"/>
    </location>
</feature>
<dbReference type="PROSITE" id="PS50943">
    <property type="entry name" value="HTH_CROC1"/>
    <property type="match status" value="1"/>
</dbReference>
<dbReference type="SMART" id="SM00530">
    <property type="entry name" value="HTH_XRE"/>
    <property type="match status" value="1"/>
</dbReference>
<dbReference type="InterPro" id="IPR001387">
    <property type="entry name" value="Cro/C1-type_HTH"/>
</dbReference>
<dbReference type="RefSeq" id="WP_054876433.1">
    <property type="nucleotide sequence ID" value="NZ_LKET01000045.1"/>
</dbReference>
<evidence type="ECO:0000313" key="2">
    <source>
        <dbReference type="EMBL" id="KPU43006.1"/>
    </source>
</evidence>
<dbReference type="Pfam" id="PF13443">
    <property type="entry name" value="HTH_26"/>
    <property type="match status" value="1"/>
</dbReference>
<gene>
    <name evidence="2" type="ORF">OXPF_34380</name>
</gene>
<accession>A0A0P8WKW7</accession>
<dbReference type="GO" id="GO:0003677">
    <property type="term" value="F:DNA binding"/>
    <property type="evidence" value="ECO:0007669"/>
    <property type="project" value="InterPro"/>
</dbReference>
<dbReference type="OrthoDB" id="9811208at2"/>
<dbReference type="Gene3D" id="1.10.260.40">
    <property type="entry name" value="lambda repressor-like DNA-binding domains"/>
    <property type="match status" value="1"/>
</dbReference>
<protein>
    <submittedName>
        <fullName evidence="2">Helix-turn-helix domain protein</fullName>
    </submittedName>
</protein>
<dbReference type="Proteomes" id="UP000050326">
    <property type="component" value="Unassembled WGS sequence"/>
</dbReference>
<evidence type="ECO:0000313" key="3">
    <source>
        <dbReference type="Proteomes" id="UP000050326"/>
    </source>
</evidence>
<dbReference type="STRING" id="36849.OXPF_34380"/>
<name>A0A0P8WKW7_9CLOT</name>